<name>A0A6U7CG90_9EUKA</name>
<feature type="region of interest" description="Disordered" evidence="1">
    <location>
        <begin position="53"/>
        <end position="110"/>
    </location>
</feature>
<dbReference type="AlphaFoldDB" id="A0A6U7CG90"/>
<evidence type="ECO:0000313" key="3">
    <source>
        <dbReference type="EMBL" id="CAD9407192.1"/>
    </source>
</evidence>
<gene>
    <name evidence="2" type="ORF">CBRE1094_LOCUS4202</name>
    <name evidence="3" type="ORF">CBRE1094_LOCUS4203</name>
</gene>
<protein>
    <submittedName>
        <fullName evidence="3">Uncharacterized protein</fullName>
    </submittedName>
</protein>
<accession>A0A6U7CG90</accession>
<dbReference type="EMBL" id="HBGU01007653">
    <property type="protein sequence ID" value="CAD9407187.1"/>
    <property type="molecule type" value="Transcribed_RNA"/>
</dbReference>
<reference evidence="3" key="1">
    <citation type="submission" date="2021-01" db="EMBL/GenBank/DDBJ databases">
        <authorList>
            <person name="Corre E."/>
            <person name="Pelletier E."/>
            <person name="Niang G."/>
            <person name="Scheremetjew M."/>
            <person name="Finn R."/>
            <person name="Kale V."/>
            <person name="Holt S."/>
            <person name="Cochrane G."/>
            <person name="Meng A."/>
            <person name="Brown T."/>
            <person name="Cohen L."/>
        </authorList>
    </citation>
    <scope>NUCLEOTIDE SEQUENCE</scope>
    <source>
        <strain evidence="3">UTEX LB 985</strain>
    </source>
</reference>
<sequence length="110" mass="11994">MCVYRDHSHESKPLMSISDESTYRASGRVPKLLVSSSRASTYVIIGCDHSHASSAPLPSISDESTHLVSELNSRHQRHADVGHPGFQPGHAGNPERGSKEMNLLPAPLRK</sequence>
<dbReference type="EMBL" id="HBGU01007654">
    <property type="protein sequence ID" value="CAD9407192.1"/>
    <property type="molecule type" value="Transcribed_RNA"/>
</dbReference>
<proteinExistence type="predicted"/>
<evidence type="ECO:0000256" key="1">
    <source>
        <dbReference type="SAM" id="MobiDB-lite"/>
    </source>
</evidence>
<organism evidence="3">
    <name type="scientific">Haptolina brevifila</name>
    <dbReference type="NCBI Taxonomy" id="156173"/>
    <lineage>
        <taxon>Eukaryota</taxon>
        <taxon>Haptista</taxon>
        <taxon>Haptophyta</taxon>
        <taxon>Prymnesiophyceae</taxon>
        <taxon>Prymnesiales</taxon>
        <taxon>Prymnesiaceae</taxon>
        <taxon>Haptolina</taxon>
    </lineage>
</organism>
<evidence type="ECO:0000313" key="2">
    <source>
        <dbReference type="EMBL" id="CAD9407187.1"/>
    </source>
</evidence>